<dbReference type="InterPro" id="IPR015797">
    <property type="entry name" value="NUDIX_hydrolase-like_dom_sf"/>
</dbReference>
<evidence type="ECO:0000259" key="4">
    <source>
        <dbReference type="PROSITE" id="PS51462"/>
    </source>
</evidence>
<dbReference type="RefSeq" id="WP_286337456.1">
    <property type="nucleotide sequence ID" value="NZ_AP027370.1"/>
</dbReference>
<comment type="similarity">
    <text evidence="3">Belongs to the Nudix hydrolase family. RppH subfamily.</text>
</comment>
<dbReference type="PROSITE" id="PS51462">
    <property type="entry name" value="NUDIX"/>
    <property type="match status" value="1"/>
</dbReference>
<dbReference type="EC" id="3.6.1.-" evidence="3"/>
<comment type="function">
    <text evidence="3">Accelerates the degradation of transcripts by removing pyrophosphate from the 5'-end of triphosphorylated RNA, leading to a more labile monophosphorylated state that can stimulate subsequent ribonuclease cleavage.</text>
</comment>
<keyword evidence="2 3" id="KW-0378">Hydrolase</keyword>
<name>A0ABM8FIY2_9BACT</name>
<dbReference type="NCBIfam" id="NF001936">
    <property type="entry name" value="PRK00714.1-3"/>
    <property type="match status" value="1"/>
</dbReference>
<reference evidence="5 6" key="1">
    <citation type="submission" date="2023-03" db="EMBL/GenBank/DDBJ databases">
        <title>Description of Hydrogenimonas sp. ISO32.</title>
        <authorList>
            <person name="Mino S."/>
            <person name="Fukazawa S."/>
            <person name="Sawabe T."/>
        </authorList>
    </citation>
    <scope>NUCLEOTIDE SEQUENCE [LARGE SCALE GENOMIC DNA]</scope>
    <source>
        <strain evidence="5 6">ISO32</strain>
    </source>
</reference>
<dbReference type="EMBL" id="AP027370">
    <property type="protein sequence ID" value="BDY12255.1"/>
    <property type="molecule type" value="Genomic_DNA"/>
</dbReference>
<evidence type="ECO:0000256" key="3">
    <source>
        <dbReference type="HAMAP-Rule" id="MF_00298"/>
    </source>
</evidence>
<dbReference type="InterPro" id="IPR020084">
    <property type="entry name" value="NUDIX_hydrolase_CS"/>
</dbReference>
<dbReference type="Gene3D" id="3.90.79.10">
    <property type="entry name" value="Nucleoside Triphosphate Pyrophosphohydrolase"/>
    <property type="match status" value="1"/>
</dbReference>
<feature type="domain" description="Nudix hydrolase" evidence="4">
    <location>
        <begin position="11"/>
        <end position="153"/>
    </location>
</feature>
<keyword evidence="6" id="KW-1185">Reference proteome</keyword>
<dbReference type="PROSITE" id="PS00893">
    <property type="entry name" value="NUDIX_BOX"/>
    <property type="match status" value="1"/>
</dbReference>
<dbReference type="InterPro" id="IPR000086">
    <property type="entry name" value="NUDIX_hydrolase_dom"/>
</dbReference>
<protein>
    <recommendedName>
        <fullName evidence="3">RNA pyrophosphohydrolase</fullName>
        <ecNumber evidence="3">3.6.1.-</ecNumber>
    </recommendedName>
    <alternativeName>
        <fullName evidence="3">(Di)nucleoside polyphosphate hydrolase</fullName>
    </alternativeName>
</protein>
<organism evidence="5 6">
    <name type="scientific">Hydrogenimonas cancrithermarum</name>
    <dbReference type="NCBI Taxonomy" id="2993563"/>
    <lineage>
        <taxon>Bacteria</taxon>
        <taxon>Pseudomonadati</taxon>
        <taxon>Campylobacterota</taxon>
        <taxon>Epsilonproteobacteria</taxon>
        <taxon>Campylobacterales</taxon>
        <taxon>Hydrogenimonadaceae</taxon>
        <taxon>Hydrogenimonas</taxon>
    </lineage>
</organism>
<dbReference type="InterPro" id="IPR022927">
    <property type="entry name" value="RppH"/>
</dbReference>
<dbReference type="SUPFAM" id="SSF55811">
    <property type="entry name" value="Nudix"/>
    <property type="match status" value="1"/>
</dbReference>
<dbReference type="NCBIfam" id="NF001938">
    <property type="entry name" value="PRK00714.1-5"/>
    <property type="match status" value="1"/>
</dbReference>
<dbReference type="Pfam" id="PF00293">
    <property type="entry name" value="NUDIX"/>
    <property type="match status" value="1"/>
</dbReference>
<dbReference type="CDD" id="cd03671">
    <property type="entry name" value="NUDIX_Ap4A_hydrolase_plant_like"/>
    <property type="match status" value="1"/>
</dbReference>
<dbReference type="InterPro" id="IPR020476">
    <property type="entry name" value="Nudix_hydrolase"/>
</dbReference>
<dbReference type="HAMAP" id="MF_00298">
    <property type="entry name" value="Nudix_RppH"/>
    <property type="match status" value="1"/>
</dbReference>
<feature type="short sequence motif" description="Nudix box" evidence="3">
    <location>
        <begin position="48"/>
        <end position="69"/>
    </location>
</feature>
<dbReference type="PANTHER" id="PTHR11839:SF22">
    <property type="entry name" value="NUDIX HYDROLASE 26, CHLOROPLASTIC"/>
    <property type="match status" value="1"/>
</dbReference>
<evidence type="ECO:0000256" key="1">
    <source>
        <dbReference type="ARBA" id="ARBA00001936"/>
    </source>
</evidence>
<dbReference type="PANTHER" id="PTHR11839">
    <property type="entry name" value="UDP/ADP-SUGAR PYROPHOSPHATASE"/>
    <property type="match status" value="1"/>
</dbReference>
<comment type="cofactor">
    <cofactor evidence="1">
        <name>Mn(2+)</name>
        <dbReference type="ChEBI" id="CHEBI:29035"/>
    </cofactor>
</comment>
<dbReference type="Proteomes" id="UP001321445">
    <property type="component" value="Chromosome"/>
</dbReference>
<evidence type="ECO:0000313" key="6">
    <source>
        <dbReference type="Proteomes" id="UP001321445"/>
    </source>
</evidence>
<sequence>MNDQTEKKTKTYRPNVAAIILSSKYPEKVEFFIASRSDVKDAWQFPQGGIDKGESPKEALFRELKEEIGTNDVEIITEFPEWVSYDFPEMIAKKMYPFDGQRQKYFLVRLKPGAKINLDTEEPEFSHYTFVPYNKIFDYITYFKRPVYKRVLDYFRKKGYL</sequence>
<gene>
    <name evidence="3 5" type="primary">rppH</name>
    <name evidence="3" type="synonym">nudH</name>
    <name evidence="5" type="ORF">HCR_05670</name>
</gene>
<dbReference type="PRINTS" id="PR00502">
    <property type="entry name" value="NUDIXFAMILY"/>
</dbReference>
<comment type="cofactor">
    <cofactor evidence="3">
        <name>a divalent metal cation</name>
        <dbReference type="ChEBI" id="CHEBI:60240"/>
    </cofactor>
</comment>
<evidence type="ECO:0000313" key="5">
    <source>
        <dbReference type="EMBL" id="BDY12255.1"/>
    </source>
</evidence>
<evidence type="ECO:0000256" key="2">
    <source>
        <dbReference type="ARBA" id="ARBA00022801"/>
    </source>
</evidence>
<accession>A0ABM8FIY2</accession>
<proteinExistence type="inferred from homology"/>